<name>A0A7S4A994_9STRA</name>
<evidence type="ECO:0000259" key="2">
    <source>
        <dbReference type="PROSITE" id="PS50072"/>
    </source>
</evidence>
<organism evidence="3">
    <name type="scientific">Pseudo-nitzschia australis</name>
    <dbReference type="NCBI Taxonomy" id="44445"/>
    <lineage>
        <taxon>Eukaryota</taxon>
        <taxon>Sar</taxon>
        <taxon>Stramenopiles</taxon>
        <taxon>Ochrophyta</taxon>
        <taxon>Bacillariophyta</taxon>
        <taxon>Bacillariophyceae</taxon>
        <taxon>Bacillariophycidae</taxon>
        <taxon>Bacillariales</taxon>
        <taxon>Bacillariaceae</taxon>
        <taxon>Pseudo-nitzschia</taxon>
    </lineage>
</organism>
<dbReference type="InterPro" id="IPR029000">
    <property type="entry name" value="Cyclophilin-like_dom_sf"/>
</dbReference>
<protein>
    <recommendedName>
        <fullName evidence="2">PPIase cyclophilin-type domain-containing protein</fullName>
    </recommendedName>
</protein>
<evidence type="ECO:0000256" key="1">
    <source>
        <dbReference type="SAM" id="MobiDB-lite"/>
    </source>
</evidence>
<reference evidence="3" key="1">
    <citation type="submission" date="2021-01" db="EMBL/GenBank/DDBJ databases">
        <authorList>
            <person name="Corre E."/>
            <person name="Pelletier E."/>
            <person name="Niang G."/>
            <person name="Scheremetjew M."/>
            <person name="Finn R."/>
            <person name="Kale V."/>
            <person name="Holt S."/>
            <person name="Cochrane G."/>
            <person name="Meng A."/>
            <person name="Brown T."/>
            <person name="Cohen L."/>
        </authorList>
    </citation>
    <scope>NUCLEOTIDE SEQUENCE</scope>
    <source>
        <strain evidence="3">10249 10 AB</strain>
    </source>
</reference>
<dbReference type="InterPro" id="IPR002130">
    <property type="entry name" value="Cyclophilin-type_PPIase_dom"/>
</dbReference>
<gene>
    <name evidence="3" type="ORF">PAUS00366_LOCUS375</name>
</gene>
<evidence type="ECO:0000313" key="3">
    <source>
        <dbReference type="EMBL" id="CAE0707655.1"/>
    </source>
</evidence>
<accession>A0A7S4A994</accession>
<proteinExistence type="predicted"/>
<dbReference type="Gene3D" id="2.40.100.10">
    <property type="entry name" value="Cyclophilin-like"/>
    <property type="match status" value="1"/>
</dbReference>
<dbReference type="PROSITE" id="PS50072">
    <property type="entry name" value="CSA_PPIASE_2"/>
    <property type="match status" value="1"/>
</dbReference>
<dbReference type="AlphaFoldDB" id="A0A7S4A994"/>
<feature type="compositionally biased region" description="Basic and acidic residues" evidence="1">
    <location>
        <begin position="100"/>
        <end position="119"/>
    </location>
</feature>
<dbReference type="EMBL" id="HBIX01000475">
    <property type="protein sequence ID" value="CAE0707655.1"/>
    <property type="molecule type" value="Transcribed_RNA"/>
</dbReference>
<dbReference type="GO" id="GO:0003755">
    <property type="term" value="F:peptidyl-prolyl cis-trans isomerase activity"/>
    <property type="evidence" value="ECO:0007669"/>
    <property type="project" value="InterPro"/>
</dbReference>
<feature type="domain" description="PPIase cyclophilin-type" evidence="2">
    <location>
        <begin position="141"/>
        <end position="354"/>
    </location>
</feature>
<sequence length="369" mass="39227">MRSIFSPHSIAIAVILCSVVAHSWIVPTSTTKRRKSPSFREFQLFGTQSHKNTETGDVALAGTSRRQVLNLSKIGAASFLSAVVFEVSDPSLAGASSGDESQRCDPLDPRCGADGKLQEKGPQGKPVPRVTNRITHVVQLVIDVGERREEVGFLRFGLYGDDCPESVKSMLRFVTPIGITGVVDEKALENSIGTKSSPVSILQGGVVPAICPGKGVEFGVPSQKKAYSRAMGLREAGGSFVPQSRPEPTGNEAGVRKHDVAGLISIPEKGIGFATSGNSEVDEAYASAFLVTADDTSSSLNDQKLHRRVIGQVIDDESMEFLARLTSLPIQKKLGSSSDKGPPLLKVTVLDTGVQKVGATNSNSNKKKK</sequence>
<dbReference type="SUPFAM" id="SSF50891">
    <property type="entry name" value="Cyclophilin-like"/>
    <property type="match status" value="1"/>
</dbReference>
<feature type="region of interest" description="Disordered" evidence="1">
    <location>
        <begin position="93"/>
        <end position="127"/>
    </location>
</feature>